<comment type="caution">
    <text evidence="2">The sequence shown here is derived from an EMBL/GenBank/DDBJ whole genome shotgun (WGS) entry which is preliminary data.</text>
</comment>
<evidence type="ECO:0000313" key="3">
    <source>
        <dbReference type="Proteomes" id="UP001054821"/>
    </source>
</evidence>
<protein>
    <submittedName>
        <fullName evidence="2">Uncharacterized protein</fullName>
    </submittedName>
</protein>
<accession>A0AAD4YQK3</accession>
<keyword evidence="3" id="KW-1185">Reference proteome</keyword>
<dbReference type="EMBL" id="JAJFAZ020000007">
    <property type="protein sequence ID" value="KAI5316958.1"/>
    <property type="molecule type" value="Genomic_DNA"/>
</dbReference>
<proteinExistence type="predicted"/>
<gene>
    <name evidence="2" type="ORF">L3X38_036665</name>
</gene>
<feature type="region of interest" description="Disordered" evidence="1">
    <location>
        <begin position="33"/>
        <end position="57"/>
    </location>
</feature>
<name>A0AAD4YQK3_PRUDU</name>
<reference evidence="2 3" key="1">
    <citation type="journal article" date="2022" name="G3 (Bethesda)">
        <title>Whole-genome sequence and methylome profiling of the almond [Prunus dulcis (Mill.) D.A. Webb] cultivar 'Nonpareil'.</title>
        <authorList>
            <person name="D'Amico-Willman K.M."/>
            <person name="Ouma W.Z."/>
            <person name="Meulia T."/>
            <person name="Sideli G.M."/>
            <person name="Gradziel T.M."/>
            <person name="Fresnedo-Ramirez J."/>
        </authorList>
    </citation>
    <scope>NUCLEOTIDE SEQUENCE [LARGE SCALE GENOMIC DNA]</scope>
    <source>
        <strain evidence="2">Clone GOH B32 T37-40</strain>
    </source>
</reference>
<organism evidence="2 3">
    <name type="scientific">Prunus dulcis</name>
    <name type="common">Almond</name>
    <name type="synonym">Amygdalus dulcis</name>
    <dbReference type="NCBI Taxonomy" id="3755"/>
    <lineage>
        <taxon>Eukaryota</taxon>
        <taxon>Viridiplantae</taxon>
        <taxon>Streptophyta</taxon>
        <taxon>Embryophyta</taxon>
        <taxon>Tracheophyta</taxon>
        <taxon>Spermatophyta</taxon>
        <taxon>Magnoliopsida</taxon>
        <taxon>eudicotyledons</taxon>
        <taxon>Gunneridae</taxon>
        <taxon>Pentapetalae</taxon>
        <taxon>rosids</taxon>
        <taxon>fabids</taxon>
        <taxon>Rosales</taxon>
        <taxon>Rosaceae</taxon>
        <taxon>Amygdaloideae</taxon>
        <taxon>Amygdaleae</taxon>
        <taxon>Prunus</taxon>
    </lineage>
</organism>
<sequence length="96" mass="11386">MLKKKGSERIDCMHYLHEGLPLQTYAYGPPKAFTKSQGSRFPRGASEHYDDMHHPPNKIVEDEYDYEEPEMFEHDPMNTTLTRTLEQMDNHWSTNR</sequence>
<feature type="compositionally biased region" description="Basic and acidic residues" evidence="1">
    <location>
        <begin position="45"/>
        <end position="54"/>
    </location>
</feature>
<evidence type="ECO:0000313" key="2">
    <source>
        <dbReference type="EMBL" id="KAI5316958.1"/>
    </source>
</evidence>
<dbReference type="Proteomes" id="UP001054821">
    <property type="component" value="Chromosome 7"/>
</dbReference>
<dbReference type="AlphaFoldDB" id="A0AAD4YQK3"/>
<evidence type="ECO:0000256" key="1">
    <source>
        <dbReference type="SAM" id="MobiDB-lite"/>
    </source>
</evidence>